<accession>A0A9D3NNN5</accession>
<protein>
    <recommendedName>
        <fullName evidence="2">PEHE domain-containing protein</fullName>
    </recommendedName>
</protein>
<feature type="compositionally biased region" description="Low complexity" evidence="1">
    <location>
        <begin position="96"/>
        <end position="109"/>
    </location>
</feature>
<dbReference type="AlphaFoldDB" id="A0A9D3NNN5"/>
<dbReference type="Proteomes" id="UP000824219">
    <property type="component" value="Linkage Group LG13"/>
</dbReference>
<dbReference type="GO" id="GO:0044545">
    <property type="term" value="C:NSL complex"/>
    <property type="evidence" value="ECO:0007669"/>
    <property type="project" value="TreeGrafter"/>
</dbReference>
<feature type="compositionally biased region" description="Polar residues" evidence="1">
    <location>
        <begin position="945"/>
        <end position="957"/>
    </location>
</feature>
<feature type="compositionally biased region" description="Polar residues" evidence="1">
    <location>
        <begin position="313"/>
        <end position="333"/>
    </location>
</feature>
<feature type="compositionally biased region" description="Basic and acidic residues" evidence="1">
    <location>
        <begin position="756"/>
        <end position="789"/>
    </location>
</feature>
<dbReference type="PANTHER" id="PTHR22443:SF19">
    <property type="entry name" value="KAT8 REGULATORY NSL COMPLEX SUBUNIT 1-RELATED"/>
    <property type="match status" value="1"/>
</dbReference>
<dbReference type="OrthoDB" id="6022640at2759"/>
<name>A0A9D3NNN5_9TELE</name>
<evidence type="ECO:0000256" key="1">
    <source>
        <dbReference type="SAM" id="MobiDB-lite"/>
    </source>
</evidence>
<feature type="domain" description="PEHE" evidence="2">
    <location>
        <begin position="876"/>
        <end position="1037"/>
    </location>
</feature>
<feature type="compositionally biased region" description="Polar residues" evidence="1">
    <location>
        <begin position="824"/>
        <end position="839"/>
    </location>
</feature>
<dbReference type="InterPro" id="IPR029332">
    <property type="entry name" value="PEHE_dom"/>
</dbReference>
<reference evidence="3 4" key="1">
    <citation type="submission" date="2021-06" db="EMBL/GenBank/DDBJ databases">
        <title>Chromosome-level genome assembly of the red-tail catfish (Hemibagrus wyckioides).</title>
        <authorList>
            <person name="Shao F."/>
        </authorList>
    </citation>
    <scope>NUCLEOTIDE SEQUENCE [LARGE SCALE GENOMIC DNA]</scope>
    <source>
        <strain evidence="3">EC202008001</strain>
        <tissue evidence="3">Blood</tissue>
    </source>
</reference>
<feature type="compositionally biased region" description="Basic and acidic residues" evidence="1">
    <location>
        <begin position="740"/>
        <end position="749"/>
    </location>
</feature>
<proteinExistence type="predicted"/>
<feature type="region of interest" description="Disordered" evidence="1">
    <location>
        <begin position="275"/>
        <end position="345"/>
    </location>
</feature>
<sequence>MWRRRRVRHVFSRLCVRCLAKAVERRRDEPAAIFRALLPLTMIQKYPEIECTRFILKRVRNRCAEIPSRPSRGSVARHIRLKLAAESNGNSTNLLLSSSISPSDTASTNGKRHHEDNCRHCCNGKESLSEPLSLGKLQPLVASYLCSHVGPVAEEGVLIKPSVLKSRGLLNGDLLLRTALSGGQPKSLVNGGGAGTGAGGGSAMVPVNGLAKKAAVPSTALPEKGSVAPLNGDNAKPPTGAGALLPLSSKSGDVIPMVFVPSADSKHARELDDLHSRAPEDTGVNGSPENPHFKSEAPSSDWSHADMAGALPETSSANSVPVDASQSSTLCQRSPSPSSPSPSSGVEALILRERAQQSQRRQADISTRLQRLCKRLQVVQAKQVERHVKQQLTGFLHHTVSQSSSSSCRRDTFSQLLKDSSLPSELAKLHQSSATSLRVAEAQFDSDATESSSGGESDVEEEELARVDTEQRHVKLWRRAEGRFALERASIISRWTWLQAHISDLEYRIRQHTDIYRQIRASKGSVELGDTSWSYQTKTDKLKPQNLTGDPSQANRLQSDRSISEIFHSAAERSDVKFSPSLESGCSSARVRPLNSWKRRRLVQPAMLHNLNSKVQRVCSPRSVCDVNSVCVMCGGSQLHPKTELQFERPLLDNVAMQDPSVHPTLSLQSDMPLSVQLQRALKLHWQTRNMEKVKPLKKLSVKHKLSHYSSSSSSAALSKHKFRLSSSPMAAIRFSSYKSRSERARKQGEVGIRLPKVDAHTPCRPGRLLDRSPSRKRARENSLDRTESPKLQFDSGSPYPPSQPSLQPSTPNSTTSRQMCLPSDSSTPLGPSSQTGSCSMPIRKRRSENSFDINNIVIPMSVAATTRVEKLQYKEIITPSWREVDVLPQPLDEEDENVEVEDLSDTAFMRLHQKCEDQERSRWRWTALAPAKRRGSRSYKSLDGRTTPSLSGTNPSTPQPSSPDTGHFHMLQDYGPVPSPLSPPSPDTPCSRDAHTPSSRDSYTPHLRDTHRPVYGEDTRCSTPDCTYEERTVQPWERRSFPLSEDPELEPKMDPQPHQRFSCGAESESEASSA</sequence>
<dbReference type="PROSITE" id="PS52052">
    <property type="entry name" value="PEHE"/>
    <property type="match status" value="1"/>
</dbReference>
<organism evidence="3 4">
    <name type="scientific">Hemibagrus wyckioides</name>
    <dbReference type="NCBI Taxonomy" id="337641"/>
    <lineage>
        <taxon>Eukaryota</taxon>
        <taxon>Metazoa</taxon>
        <taxon>Chordata</taxon>
        <taxon>Craniata</taxon>
        <taxon>Vertebrata</taxon>
        <taxon>Euteleostomi</taxon>
        <taxon>Actinopterygii</taxon>
        <taxon>Neopterygii</taxon>
        <taxon>Teleostei</taxon>
        <taxon>Ostariophysi</taxon>
        <taxon>Siluriformes</taxon>
        <taxon>Bagridae</taxon>
        <taxon>Hemibagrus</taxon>
    </lineage>
</organism>
<feature type="compositionally biased region" description="Basic and acidic residues" evidence="1">
    <location>
        <begin position="1029"/>
        <end position="1041"/>
    </location>
</feature>
<evidence type="ECO:0000259" key="2">
    <source>
        <dbReference type="PROSITE" id="PS52052"/>
    </source>
</evidence>
<feature type="compositionally biased region" description="Basic and acidic residues" evidence="1">
    <location>
        <begin position="1007"/>
        <end position="1021"/>
    </location>
</feature>
<dbReference type="SMART" id="SM01300">
    <property type="entry name" value="PEHE"/>
    <property type="match status" value="1"/>
</dbReference>
<dbReference type="EMBL" id="JAHKSW010000013">
    <property type="protein sequence ID" value="KAG7325510.1"/>
    <property type="molecule type" value="Genomic_DNA"/>
</dbReference>
<dbReference type="Pfam" id="PF15275">
    <property type="entry name" value="PEHE"/>
    <property type="match status" value="1"/>
</dbReference>
<feature type="region of interest" description="Disordered" evidence="1">
    <location>
        <begin position="935"/>
        <end position="1075"/>
    </location>
</feature>
<keyword evidence="4" id="KW-1185">Reference proteome</keyword>
<feature type="region of interest" description="Disordered" evidence="1">
    <location>
        <begin position="440"/>
        <end position="466"/>
    </location>
</feature>
<dbReference type="PANTHER" id="PTHR22443">
    <property type="entry name" value="NON-SPECIFIC LETHAL 1, ISOFORM M"/>
    <property type="match status" value="1"/>
</dbReference>
<evidence type="ECO:0000313" key="3">
    <source>
        <dbReference type="EMBL" id="KAG7325510.1"/>
    </source>
</evidence>
<dbReference type="InterPro" id="IPR026180">
    <property type="entry name" value="NSL1"/>
</dbReference>
<feature type="region of interest" description="Disordered" evidence="1">
    <location>
        <begin position="96"/>
        <end position="116"/>
    </location>
</feature>
<feature type="compositionally biased region" description="Low complexity" evidence="1">
    <location>
        <begin position="805"/>
        <end position="817"/>
    </location>
</feature>
<evidence type="ECO:0000313" key="4">
    <source>
        <dbReference type="Proteomes" id="UP000824219"/>
    </source>
</evidence>
<dbReference type="Gene3D" id="6.10.250.3170">
    <property type="match status" value="1"/>
</dbReference>
<gene>
    <name evidence="3" type="ORF">KOW79_011826</name>
</gene>
<feature type="compositionally biased region" description="Pro residues" evidence="1">
    <location>
        <begin position="978"/>
        <end position="988"/>
    </location>
</feature>
<comment type="caution">
    <text evidence="3">The sequence shown here is derived from an EMBL/GenBank/DDBJ whole genome shotgun (WGS) entry which is preliminary data.</text>
</comment>
<feature type="region of interest" description="Disordered" evidence="1">
    <location>
        <begin position="737"/>
        <end position="843"/>
    </location>
</feature>
<dbReference type="GO" id="GO:0035035">
    <property type="term" value="F:histone acetyltransferase binding"/>
    <property type="evidence" value="ECO:0007669"/>
    <property type="project" value="TreeGrafter"/>
</dbReference>